<keyword evidence="5" id="KW-0378">Hydrolase</keyword>
<sequence>MNKYFLLLFFVLFTSCQKEENDNQTTEPVWKTKQFTFDHNGTIRTYILHKPENFVENSPLVFVLHGFTSSASNIMSYSQMNQIADENGFMVCYPQGTALPAGETHWNANLDMSSVNDIDFLSQLAIKIQFNYKINSKNTFVSGMSNGGFMSYTLACNKSNVFKAIASVTGTMSGKDWLTCNPSNKIPIMQISGTDDETVPWDGTMSTNYGWGGAPHIMKVMDYWANLNGCDYVEQIDFPDIDTSDKSTVSLTKQKGSPNNNEVWLYTVTGGGHDWPGSWGNKDISASREIWKFFKQHLK</sequence>
<dbReference type="GO" id="GO:0005576">
    <property type="term" value="C:extracellular region"/>
    <property type="evidence" value="ECO:0007669"/>
    <property type="project" value="UniProtKB-SubCell"/>
</dbReference>
<keyword evidence="3" id="KW-0858">Xylan degradation</keyword>
<dbReference type="PROSITE" id="PS51257">
    <property type="entry name" value="PROKAR_LIPOPROTEIN"/>
    <property type="match status" value="1"/>
</dbReference>
<evidence type="ECO:0000256" key="4">
    <source>
        <dbReference type="ARBA" id="ARBA00022729"/>
    </source>
</evidence>
<comment type="subcellular location">
    <subcellularLocation>
        <location evidence="1">Secreted</location>
    </subcellularLocation>
</comment>
<keyword evidence="4" id="KW-0732">Signal</keyword>
<dbReference type="GO" id="GO:0045493">
    <property type="term" value="P:xylan catabolic process"/>
    <property type="evidence" value="ECO:0007669"/>
    <property type="project" value="UniProtKB-KW"/>
</dbReference>
<keyword evidence="2" id="KW-0964">Secreted</keyword>
<dbReference type="Gene3D" id="3.40.50.1820">
    <property type="entry name" value="alpha/beta hydrolase"/>
    <property type="match status" value="1"/>
</dbReference>
<protein>
    <recommendedName>
        <fullName evidence="9">Phospholipase/carboxylesterase/thioesterase domain-containing protein</fullName>
    </recommendedName>
</protein>
<proteinExistence type="predicted"/>
<dbReference type="PANTHER" id="PTHR38050:SF2">
    <property type="entry name" value="FERULOYL ESTERASE C-RELATED"/>
    <property type="match status" value="1"/>
</dbReference>
<evidence type="ECO:0000256" key="3">
    <source>
        <dbReference type="ARBA" id="ARBA00022651"/>
    </source>
</evidence>
<dbReference type="PANTHER" id="PTHR38050">
    <property type="match status" value="1"/>
</dbReference>
<evidence type="ECO:0000256" key="7">
    <source>
        <dbReference type="ARBA" id="ARBA00023326"/>
    </source>
</evidence>
<evidence type="ECO:0000256" key="5">
    <source>
        <dbReference type="ARBA" id="ARBA00022801"/>
    </source>
</evidence>
<dbReference type="InterPro" id="IPR029058">
    <property type="entry name" value="AB_hydrolase_fold"/>
</dbReference>
<name>A0A381RGD9_9ZZZZ</name>
<evidence type="ECO:0000256" key="6">
    <source>
        <dbReference type="ARBA" id="ARBA00023277"/>
    </source>
</evidence>
<dbReference type="InterPro" id="IPR010126">
    <property type="entry name" value="Esterase_phb"/>
</dbReference>
<evidence type="ECO:0000313" key="8">
    <source>
        <dbReference type="EMBL" id="SUZ90018.1"/>
    </source>
</evidence>
<keyword evidence="7" id="KW-0624">Polysaccharide degradation</keyword>
<dbReference type="Pfam" id="PF10503">
    <property type="entry name" value="Esterase_PHB"/>
    <property type="match status" value="1"/>
</dbReference>
<evidence type="ECO:0000256" key="2">
    <source>
        <dbReference type="ARBA" id="ARBA00022525"/>
    </source>
</evidence>
<organism evidence="8">
    <name type="scientific">marine metagenome</name>
    <dbReference type="NCBI Taxonomy" id="408172"/>
    <lineage>
        <taxon>unclassified sequences</taxon>
        <taxon>metagenomes</taxon>
        <taxon>ecological metagenomes</taxon>
    </lineage>
</organism>
<evidence type="ECO:0008006" key="9">
    <source>
        <dbReference type="Google" id="ProtNLM"/>
    </source>
</evidence>
<accession>A0A381RGD9</accession>
<dbReference type="AlphaFoldDB" id="A0A381RGD9"/>
<dbReference type="GO" id="GO:0030600">
    <property type="term" value="F:feruloyl esterase activity"/>
    <property type="evidence" value="ECO:0007669"/>
    <property type="project" value="InterPro"/>
</dbReference>
<reference evidence="8" key="1">
    <citation type="submission" date="2018-05" db="EMBL/GenBank/DDBJ databases">
        <authorList>
            <person name="Lanie J.A."/>
            <person name="Ng W.-L."/>
            <person name="Kazmierczak K.M."/>
            <person name="Andrzejewski T.M."/>
            <person name="Davidsen T.M."/>
            <person name="Wayne K.J."/>
            <person name="Tettelin H."/>
            <person name="Glass J.I."/>
            <person name="Rusch D."/>
            <person name="Podicherti R."/>
            <person name="Tsui H.-C.T."/>
            <person name="Winkler M.E."/>
        </authorList>
    </citation>
    <scope>NUCLEOTIDE SEQUENCE</scope>
</reference>
<gene>
    <name evidence="8" type="ORF">METZ01_LOCUS42872</name>
</gene>
<dbReference type="EMBL" id="UINC01001859">
    <property type="protein sequence ID" value="SUZ90018.1"/>
    <property type="molecule type" value="Genomic_DNA"/>
</dbReference>
<evidence type="ECO:0000256" key="1">
    <source>
        <dbReference type="ARBA" id="ARBA00004613"/>
    </source>
</evidence>
<dbReference type="SUPFAM" id="SSF53474">
    <property type="entry name" value="alpha/beta-Hydrolases"/>
    <property type="match status" value="1"/>
</dbReference>
<keyword evidence="6" id="KW-0119">Carbohydrate metabolism</keyword>
<dbReference type="InterPro" id="IPR043595">
    <property type="entry name" value="FaeB/C/D"/>
</dbReference>